<evidence type="ECO:0000313" key="8">
    <source>
        <dbReference type="Proteomes" id="UP001159405"/>
    </source>
</evidence>
<keyword evidence="2 4" id="KW-0863">Zinc-finger</keyword>
<dbReference type="SUPFAM" id="SSF48452">
    <property type="entry name" value="TPR-like"/>
    <property type="match status" value="1"/>
</dbReference>
<dbReference type="EMBL" id="CALNXK010000020">
    <property type="protein sequence ID" value="CAH3107743.1"/>
    <property type="molecule type" value="Genomic_DNA"/>
</dbReference>
<keyword evidence="5" id="KW-0802">TPR repeat</keyword>
<evidence type="ECO:0000256" key="5">
    <source>
        <dbReference type="PROSITE-ProRule" id="PRU00339"/>
    </source>
</evidence>
<dbReference type="PROSITE" id="PS50865">
    <property type="entry name" value="ZF_MYND_2"/>
    <property type="match status" value="1"/>
</dbReference>
<keyword evidence="3" id="KW-0862">Zinc</keyword>
<evidence type="ECO:0000259" key="6">
    <source>
        <dbReference type="PROSITE" id="PS50865"/>
    </source>
</evidence>
<protein>
    <recommendedName>
        <fullName evidence="6">MYND-type domain-containing protein</fullName>
    </recommendedName>
</protein>
<organism evidence="7 8">
    <name type="scientific">Porites lobata</name>
    <dbReference type="NCBI Taxonomy" id="104759"/>
    <lineage>
        <taxon>Eukaryota</taxon>
        <taxon>Metazoa</taxon>
        <taxon>Cnidaria</taxon>
        <taxon>Anthozoa</taxon>
        <taxon>Hexacorallia</taxon>
        <taxon>Scleractinia</taxon>
        <taxon>Fungiina</taxon>
        <taxon>Poritidae</taxon>
        <taxon>Porites</taxon>
    </lineage>
</organism>
<dbReference type="SUPFAM" id="SSF144232">
    <property type="entry name" value="HIT/MYND zinc finger-like"/>
    <property type="match status" value="1"/>
</dbReference>
<dbReference type="Gene3D" id="6.10.140.2220">
    <property type="match status" value="1"/>
</dbReference>
<dbReference type="InterPro" id="IPR011989">
    <property type="entry name" value="ARM-like"/>
</dbReference>
<proteinExistence type="predicted"/>
<keyword evidence="1" id="KW-0479">Metal-binding</keyword>
<feature type="domain" description="MYND-type" evidence="6">
    <location>
        <begin position="644"/>
        <end position="683"/>
    </location>
</feature>
<dbReference type="Pfam" id="PF01753">
    <property type="entry name" value="zf-MYND"/>
    <property type="match status" value="1"/>
</dbReference>
<accession>A0ABN8NHX5</accession>
<dbReference type="PANTHER" id="PTHR46014">
    <property type="entry name" value="TETRATRICOPEPTIDE REPEAT PROTEIN 1"/>
    <property type="match status" value="1"/>
</dbReference>
<name>A0ABN8NHX5_9CNID</name>
<dbReference type="PANTHER" id="PTHR46014:SF1">
    <property type="entry name" value="TETRATRICOPEPTIDE REPEAT PROTEIN 1"/>
    <property type="match status" value="1"/>
</dbReference>
<reference evidence="7 8" key="1">
    <citation type="submission" date="2022-05" db="EMBL/GenBank/DDBJ databases">
        <authorList>
            <consortium name="Genoscope - CEA"/>
            <person name="William W."/>
        </authorList>
    </citation>
    <scope>NUCLEOTIDE SEQUENCE [LARGE SCALE GENOMIC DNA]</scope>
</reference>
<comment type="caution">
    <text evidence="7">The sequence shown here is derived from an EMBL/GenBank/DDBJ whole genome shotgun (WGS) entry which is preliminary data.</text>
</comment>
<dbReference type="InterPro" id="IPR019734">
    <property type="entry name" value="TPR_rpt"/>
</dbReference>
<feature type="repeat" description="TPR" evidence="5">
    <location>
        <begin position="489"/>
        <end position="522"/>
    </location>
</feature>
<dbReference type="InterPro" id="IPR052769">
    <property type="entry name" value="TPR_domain_protein"/>
</dbReference>
<dbReference type="InterPro" id="IPR002893">
    <property type="entry name" value="Znf_MYND"/>
</dbReference>
<sequence>MDEEKIDIGLIQRFRSGISVDKKSKKKVLAIFKYLTGKESPIEAVELTVRRDQHLREAQLKVMYEMVKLVEDPPTLLLFLFTQKTGSVEKQNMFSVFLSTELLNFVVRLLWIRIPNESLGTNDQPWHASHFNSLMVLKHILTLPQYTRINCKHLMEINTVEALLDFCDANFDLLGLYPAVCALKTLTCLEREACDRIVLLSGISKIGKVVLKDNCQKMIVKAYKSGITSSRPYIKRVLEDRRDQCLDNFKRAELPSTADLPLNILRSWSYKIQMNAAVVLLKIAEQNDRYRKLILKDKVASKAVITWIKTPSIAASDCTMIAMCLKVAGMISQSEELTWQLIDSYGIIEFFEDGVLIPDNAPINAFLELIEQMSTHSGRCRNKILENEEILQALGRYMFSYNKEIQGPTLRALANLSESDEMAKNLIKCGVTPKNITLVTIFYQHPAIGQAQRIQKTLKRTCHKLWIQEEIAFGKERFDFFSQVDEESARVLKDIGNKQFKSNSFDEAIRRYTEALNCCPQGTEASKAGKDGRWMVLPAVLYSNRAQCHLNKSEWQSALNDCNEAMARCLEENEEAEKILLKTMFRRSKAFMELGHHQRALNDISFCLRTQVNNTGNANNVLSIFWEVLGKYRKAYGPEPIRRCGNCIGGDGDKLKRCANCEEVYCSKECQVLAWEKGHKNLCNK</sequence>
<dbReference type="InterPro" id="IPR016024">
    <property type="entry name" value="ARM-type_fold"/>
</dbReference>
<dbReference type="Proteomes" id="UP001159405">
    <property type="component" value="Unassembled WGS sequence"/>
</dbReference>
<gene>
    <name evidence="7" type="ORF">PLOB_00016849</name>
</gene>
<evidence type="ECO:0000256" key="2">
    <source>
        <dbReference type="ARBA" id="ARBA00022771"/>
    </source>
</evidence>
<dbReference type="Gene3D" id="1.25.40.10">
    <property type="entry name" value="Tetratricopeptide repeat domain"/>
    <property type="match status" value="1"/>
</dbReference>
<evidence type="ECO:0000313" key="7">
    <source>
        <dbReference type="EMBL" id="CAH3107743.1"/>
    </source>
</evidence>
<dbReference type="InterPro" id="IPR011990">
    <property type="entry name" value="TPR-like_helical_dom_sf"/>
</dbReference>
<dbReference type="SUPFAM" id="SSF48371">
    <property type="entry name" value="ARM repeat"/>
    <property type="match status" value="1"/>
</dbReference>
<keyword evidence="8" id="KW-1185">Reference proteome</keyword>
<dbReference type="SMART" id="SM00028">
    <property type="entry name" value="TPR"/>
    <property type="match status" value="3"/>
</dbReference>
<dbReference type="PROSITE" id="PS50005">
    <property type="entry name" value="TPR"/>
    <property type="match status" value="1"/>
</dbReference>
<evidence type="ECO:0000256" key="1">
    <source>
        <dbReference type="ARBA" id="ARBA00022723"/>
    </source>
</evidence>
<dbReference type="Gene3D" id="1.25.10.10">
    <property type="entry name" value="Leucine-rich Repeat Variant"/>
    <property type="match status" value="1"/>
</dbReference>
<evidence type="ECO:0000256" key="4">
    <source>
        <dbReference type="PROSITE-ProRule" id="PRU00134"/>
    </source>
</evidence>
<evidence type="ECO:0000256" key="3">
    <source>
        <dbReference type="ARBA" id="ARBA00022833"/>
    </source>
</evidence>